<protein>
    <submittedName>
        <fullName evidence="1">Uncharacterized protein</fullName>
    </submittedName>
</protein>
<dbReference type="EMBL" id="JACNLK010000047">
    <property type="protein sequence ID" value="MBC8208623.1"/>
    <property type="molecule type" value="Genomic_DNA"/>
</dbReference>
<gene>
    <name evidence="1" type="ORF">H8E79_05600</name>
</gene>
<dbReference type="AlphaFoldDB" id="A0A8J6N6K0"/>
<evidence type="ECO:0000313" key="1">
    <source>
        <dbReference type="EMBL" id="MBC8208623.1"/>
    </source>
</evidence>
<evidence type="ECO:0000313" key="2">
    <source>
        <dbReference type="Proteomes" id="UP000599024"/>
    </source>
</evidence>
<proteinExistence type="predicted"/>
<name>A0A8J6N6K0_9BACT</name>
<reference evidence="1 2" key="1">
    <citation type="submission" date="2020-08" db="EMBL/GenBank/DDBJ databases">
        <title>Bridging the membrane lipid divide: bacteria of the FCB group superphylum have the potential to synthesize archaeal ether lipids.</title>
        <authorList>
            <person name="Villanueva L."/>
            <person name="Von Meijenfeldt F.A.B."/>
            <person name="Westbye A.B."/>
            <person name="Yadav S."/>
            <person name="Hopmans E.C."/>
            <person name="Dutilh B.E."/>
            <person name="Sinninghe Damste J.S."/>
        </authorList>
    </citation>
    <scope>NUCLEOTIDE SEQUENCE [LARGE SCALE GENOMIC DNA]</scope>
    <source>
        <strain evidence="1">NIOZ-UU81</strain>
    </source>
</reference>
<organism evidence="1 2">
    <name type="scientific">Candidatus Desulfatifera sulfidica</name>
    <dbReference type="NCBI Taxonomy" id="2841691"/>
    <lineage>
        <taxon>Bacteria</taxon>
        <taxon>Pseudomonadati</taxon>
        <taxon>Thermodesulfobacteriota</taxon>
        <taxon>Desulfobulbia</taxon>
        <taxon>Desulfobulbales</taxon>
        <taxon>Desulfobulbaceae</taxon>
        <taxon>Candidatus Desulfatifera</taxon>
    </lineage>
</organism>
<accession>A0A8J6N6K0</accession>
<sequence>MELRTRSAGRNTFVKALATVTVVDAAGVPVAGATVHGSWSGATFDIDQGVSGTDGIVMLESDEVKNPAVGTSFSFTVTGVEAQGGMYSPEENVETNDSIVY</sequence>
<dbReference type="Proteomes" id="UP000599024">
    <property type="component" value="Unassembled WGS sequence"/>
</dbReference>
<comment type="caution">
    <text evidence="1">The sequence shown here is derived from an EMBL/GenBank/DDBJ whole genome shotgun (WGS) entry which is preliminary data.</text>
</comment>